<protein>
    <submittedName>
        <fullName evidence="1">XRE family transcriptional regulator</fullName>
    </submittedName>
</protein>
<dbReference type="EMBL" id="RFEW01000012">
    <property type="protein sequence ID" value="RSO57855.1"/>
    <property type="molecule type" value="Genomic_DNA"/>
</dbReference>
<dbReference type="InterPro" id="IPR009679">
    <property type="entry name" value="Phage_186_CII-like"/>
</dbReference>
<dbReference type="GO" id="GO:0003677">
    <property type="term" value="F:DNA binding"/>
    <property type="evidence" value="ECO:0007669"/>
    <property type="project" value="InterPro"/>
</dbReference>
<comment type="caution">
    <text evidence="1">The sequence shown here is derived from an EMBL/GenBank/DDBJ whole genome shotgun (WGS) entry which is preliminary data.</text>
</comment>
<proteinExistence type="predicted"/>
<accession>A0A3R9REF8</accession>
<gene>
    <name evidence="1" type="ORF">EA752_14645</name>
</gene>
<organism evidence="1 2">
    <name type="scientific">Acinetobacter pittii</name>
    <name type="common">Acinetobacter genomosp. 3</name>
    <dbReference type="NCBI Taxonomy" id="48296"/>
    <lineage>
        <taxon>Bacteria</taxon>
        <taxon>Pseudomonadati</taxon>
        <taxon>Pseudomonadota</taxon>
        <taxon>Gammaproteobacteria</taxon>
        <taxon>Moraxellales</taxon>
        <taxon>Moraxellaceae</taxon>
        <taxon>Acinetobacter</taxon>
        <taxon>Acinetobacter calcoaceticus/baumannii complex</taxon>
    </lineage>
</organism>
<sequence length="168" mass="18548">MSEIILSQEAKTALYKMVHQTPGITPSSIADMLGDSHKTVLNIANPNMENHLPSLKKLEAMINYTQNPALIKVWAHQLGFVLVPVGCDGQKHHEMSILEALLQSNVANGLANQKIAEVLEDNIVTAQEYEETHSIFQKIIELVTAADKALQKMAKSRIPVSDLEKQKA</sequence>
<name>A0A3R9REF8_ACIPI</name>
<evidence type="ECO:0000313" key="2">
    <source>
        <dbReference type="Proteomes" id="UP000271320"/>
    </source>
</evidence>
<dbReference type="RefSeq" id="WP_057073659.1">
    <property type="nucleotide sequence ID" value="NZ_BKDB01000010.1"/>
</dbReference>
<dbReference type="Proteomes" id="UP000271320">
    <property type="component" value="Unassembled WGS sequence"/>
</dbReference>
<reference evidence="1 2" key="1">
    <citation type="submission" date="2018-10" db="EMBL/GenBank/DDBJ databases">
        <title>GWAS and RNA-Seq identify cryptic mechanisms of antimicrobial resistance in Acinetobacter baumannii.</title>
        <authorList>
            <person name="Sahl J.W."/>
        </authorList>
    </citation>
    <scope>NUCLEOTIDE SEQUENCE [LARGE SCALE GENOMIC DNA]</scope>
    <source>
        <strain evidence="1 2">TG41884</strain>
    </source>
</reference>
<dbReference type="AlphaFoldDB" id="A0A3R9REF8"/>
<dbReference type="Pfam" id="PF06892">
    <property type="entry name" value="Phage_CP76"/>
    <property type="match status" value="1"/>
</dbReference>
<evidence type="ECO:0000313" key="1">
    <source>
        <dbReference type="EMBL" id="RSO57855.1"/>
    </source>
</evidence>